<sequence>MDIGLIANSLGAYLIDVVHEALRNNHKSGRITSKLHLKLNSLLLMNSSFFELKCKIIHTVYNQQNECNFSIPNKSGQIHFSTLNNYLNFENNSKNEVMILTIIFDDLLKTNKLDIQMYPNGYTLLPGQKYLYPLSTLFNCQDVCVVFVTKIKQ</sequence>
<protein>
    <submittedName>
        <fullName evidence="1">Uncharacterized protein</fullName>
    </submittedName>
</protein>
<accession>A0A9C7BXF4</accession>
<proteinExistence type="predicted"/>
<name>A0A9C7BXF4_9VIRU</name>
<organism evidence="1">
    <name type="scientific">Pasiphaea japonica whispovirus</name>
    <dbReference type="NCBI Taxonomy" id="2984286"/>
    <lineage>
        <taxon>Viruses</taxon>
        <taxon>Viruses incertae sedis</taxon>
        <taxon>Naldaviricetes</taxon>
        <taxon>Nimaviridae</taxon>
        <taxon>Whispovirus</taxon>
    </lineage>
</organism>
<evidence type="ECO:0000313" key="1">
    <source>
        <dbReference type="EMBL" id="BDT63536.1"/>
    </source>
</evidence>
<dbReference type="EMBL" id="LC738885">
    <property type="protein sequence ID" value="BDT63536.1"/>
    <property type="molecule type" value="Genomic_DNA"/>
</dbReference>
<reference evidence="1" key="1">
    <citation type="submission" date="2022-10" db="EMBL/GenBank/DDBJ databases">
        <title>Genome sequences of endogenous nimaviruses in decapod crustaceans.</title>
        <authorList>
            <person name="Kawato S."/>
            <person name="Nozaki R."/>
            <person name="Kondo H."/>
            <person name="Hirono I."/>
        </authorList>
    </citation>
    <scope>NUCLEOTIDE SEQUENCE</scope>
    <source>
        <strain evidence="1">Toyama2020</strain>
    </source>
</reference>